<keyword evidence="10" id="KW-1185">Reference proteome</keyword>
<feature type="transmembrane region" description="Helical" evidence="7">
    <location>
        <begin position="374"/>
        <end position="392"/>
    </location>
</feature>
<feature type="domain" description="Major facilitator superfamily (MFS) profile" evidence="8">
    <location>
        <begin position="18"/>
        <end position="401"/>
    </location>
</feature>
<keyword evidence="6 7" id="KW-0472">Membrane</keyword>
<accession>A0A8J7IMF3</accession>
<dbReference type="GO" id="GO:0005886">
    <property type="term" value="C:plasma membrane"/>
    <property type="evidence" value="ECO:0007669"/>
    <property type="project" value="UniProtKB-SubCell"/>
</dbReference>
<feature type="transmembrane region" description="Helical" evidence="7">
    <location>
        <begin position="284"/>
        <end position="302"/>
    </location>
</feature>
<dbReference type="Proteomes" id="UP000610931">
    <property type="component" value="Unassembled WGS sequence"/>
</dbReference>
<dbReference type="Pfam" id="PF07690">
    <property type="entry name" value="MFS_1"/>
    <property type="match status" value="1"/>
</dbReference>
<evidence type="ECO:0000256" key="6">
    <source>
        <dbReference type="ARBA" id="ARBA00023136"/>
    </source>
</evidence>
<evidence type="ECO:0000256" key="5">
    <source>
        <dbReference type="ARBA" id="ARBA00022989"/>
    </source>
</evidence>
<sequence length="403" mass="44570">MKTLFTKYLNTFKGLSKEVWWLALITLINRAGTMVIPFLSLYLTKDLNFTLNDVGWIMSAFGLGSVIGSWLGGKLTDKIGFYKVMVFSLLATGVLFVALQFLTTFVSFCIGILLVMLIADMFRPAMFVALSAYSKPENKTRSVTLIRLAINLGFSAGPAIGGIIITTLSYGGLFWVDGITCILAALVLINVLNPKTTKTLDDVNTSNPRSAYSDTAFLIFLGAMVLFGIVFLQYFSTMPLYYKDAHLLTELEIGMLLGMNGFLIFVFEMPLIKWLETSRFTKSGLMIFGAILTGLSFIILNLTTWVGVLVIGMLLATLGEMIAFPFSNAFAMDRAKKGNQGEYMALYSISFSIAHIFGHNAGMRMVDGLGFDNTWYLITVLAACCILLLVILQQFLKAKKRFI</sequence>
<evidence type="ECO:0000313" key="10">
    <source>
        <dbReference type="Proteomes" id="UP000610931"/>
    </source>
</evidence>
<evidence type="ECO:0000256" key="2">
    <source>
        <dbReference type="ARBA" id="ARBA00022448"/>
    </source>
</evidence>
<dbReference type="CDD" id="cd17329">
    <property type="entry name" value="MFS_MdtH_MDR_like"/>
    <property type="match status" value="1"/>
</dbReference>
<dbReference type="InterPro" id="IPR020846">
    <property type="entry name" value="MFS_dom"/>
</dbReference>
<feature type="transmembrane region" description="Helical" evidence="7">
    <location>
        <begin position="80"/>
        <end position="99"/>
    </location>
</feature>
<dbReference type="RefSeq" id="WP_199113475.1">
    <property type="nucleotide sequence ID" value="NZ_JAELVQ010000003.1"/>
</dbReference>
<feature type="transmembrane region" description="Helical" evidence="7">
    <location>
        <begin position="105"/>
        <end position="133"/>
    </location>
</feature>
<evidence type="ECO:0000256" key="7">
    <source>
        <dbReference type="SAM" id="Phobius"/>
    </source>
</evidence>
<feature type="transmembrane region" description="Helical" evidence="7">
    <location>
        <begin position="253"/>
        <end position="272"/>
    </location>
</feature>
<feature type="transmembrane region" description="Helical" evidence="7">
    <location>
        <begin position="212"/>
        <end position="233"/>
    </location>
</feature>
<dbReference type="Gene3D" id="1.20.1250.20">
    <property type="entry name" value="MFS general substrate transporter like domains"/>
    <property type="match status" value="1"/>
</dbReference>
<comment type="subcellular location">
    <subcellularLocation>
        <location evidence="1">Cell membrane</location>
        <topology evidence="1">Multi-pass membrane protein</topology>
    </subcellularLocation>
</comment>
<dbReference type="InterPro" id="IPR011701">
    <property type="entry name" value="MFS"/>
</dbReference>
<protein>
    <submittedName>
        <fullName evidence="9">MFS transporter</fullName>
    </submittedName>
</protein>
<dbReference type="EMBL" id="JAELVQ010000003">
    <property type="protein sequence ID" value="MBJ6367182.1"/>
    <property type="molecule type" value="Genomic_DNA"/>
</dbReference>
<feature type="transmembrane region" description="Helical" evidence="7">
    <location>
        <begin position="172"/>
        <end position="192"/>
    </location>
</feature>
<keyword evidence="3" id="KW-1003">Cell membrane</keyword>
<evidence type="ECO:0000256" key="4">
    <source>
        <dbReference type="ARBA" id="ARBA00022692"/>
    </source>
</evidence>
<organism evidence="9 10">
    <name type="scientific">Snuella sedimenti</name>
    <dbReference type="NCBI Taxonomy" id="2798802"/>
    <lineage>
        <taxon>Bacteria</taxon>
        <taxon>Pseudomonadati</taxon>
        <taxon>Bacteroidota</taxon>
        <taxon>Flavobacteriia</taxon>
        <taxon>Flavobacteriales</taxon>
        <taxon>Flavobacteriaceae</taxon>
        <taxon>Snuella</taxon>
    </lineage>
</organism>
<comment type="caution">
    <text evidence="9">The sequence shown here is derived from an EMBL/GenBank/DDBJ whole genome shotgun (WGS) entry which is preliminary data.</text>
</comment>
<dbReference type="PROSITE" id="PS50850">
    <property type="entry name" value="MFS"/>
    <property type="match status" value="1"/>
</dbReference>
<feature type="transmembrane region" description="Helical" evidence="7">
    <location>
        <begin position="54"/>
        <end position="73"/>
    </location>
</feature>
<feature type="transmembrane region" description="Helical" evidence="7">
    <location>
        <begin position="20"/>
        <end position="42"/>
    </location>
</feature>
<proteinExistence type="predicted"/>
<gene>
    <name evidence="9" type="ORF">JF259_03665</name>
</gene>
<evidence type="ECO:0000313" key="9">
    <source>
        <dbReference type="EMBL" id="MBJ6367182.1"/>
    </source>
</evidence>
<dbReference type="AlphaFoldDB" id="A0A8J7IMF3"/>
<dbReference type="GO" id="GO:0022857">
    <property type="term" value="F:transmembrane transporter activity"/>
    <property type="evidence" value="ECO:0007669"/>
    <property type="project" value="InterPro"/>
</dbReference>
<reference evidence="9" key="1">
    <citation type="submission" date="2020-12" db="EMBL/GenBank/DDBJ databases">
        <title>Snuella sp. nov., isolated from sediment in Incheon.</title>
        <authorList>
            <person name="Kim W."/>
        </authorList>
    </citation>
    <scope>NUCLEOTIDE SEQUENCE</scope>
    <source>
        <strain evidence="9">CAU 1569</strain>
    </source>
</reference>
<feature type="transmembrane region" description="Helical" evidence="7">
    <location>
        <begin position="308"/>
        <end position="331"/>
    </location>
</feature>
<dbReference type="PANTHER" id="PTHR23517">
    <property type="entry name" value="RESISTANCE PROTEIN MDTM, PUTATIVE-RELATED-RELATED"/>
    <property type="match status" value="1"/>
</dbReference>
<dbReference type="PANTHER" id="PTHR23517:SF2">
    <property type="entry name" value="MULTIDRUG RESISTANCE PROTEIN MDTH"/>
    <property type="match status" value="1"/>
</dbReference>
<dbReference type="SUPFAM" id="SSF103473">
    <property type="entry name" value="MFS general substrate transporter"/>
    <property type="match status" value="1"/>
</dbReference>
<keyword evidence="5 7" id="KW-1133">Transmembrane helix</keyword>
<keyword evidence="2" id="KW-0813">Transport</keyword>
<name>A0A8J7IMF3_9FLAO</name>
<feature type="transmembrane region" description="Helical" evidence="7">
    <location>
        <begin position="145"/>
        <end position="166"/>
    </location>
</feature>
<dbReference type="InterPro" id="IPR036259">
    <property type="entry name" value="MFS_trans_sf"/>
</dbReference>
<evidence type="ECO:0000259" key="8">
    <source>
        <dbReference type="PROSITE" id="PS50850"/>
    </source>
</evidence>
<evidence type="ECO:0000256" key="1">
    <source>
        <dbReference type="ARBA" id="ARBA00004651"/>
    </source>
</evidence>
<dbReference type="InterPro" id="IPR050171">
    <property type="entry name" value="MFS_Transporters"/>
</dbReference>
<feature type="transmembrane region" description="Helical" evidence="7">
    <location>
        <begin position="343"/>
        <end position="362"/>
    </location>
</feature>
<evidence type="ECO:0000256" key="3">
    <source>
        <dbReference type="ARBA" id="ARBA00022475"/>
    </source>
</evidence>
<keyword evidence="4 7" id="KW-0812">Transmembrane</keyword>